<dbReference type="AlphaFoldDB" id="A0A914CND9"/>
<sequence length="109" mass="12281">MINNAVHTFTPGGKMQHASLVEVCQWVITSWEAVTAECIQNGFRKALNENEDEESEENENIEESDGESEDIEEDNLGELEALPNDLVDAFDDFQETFLCFGNASNRFFA</sequence>
<proteinExistence type="predicted"/>
<dbReference type="WBParaSite" id="ACRNAN_scaffold12244.g7784.t1">
    <property type="protein sequence ID" value="ACRNAN_scaffold12244.g7784.t1"/>
    <property type="gene ID" value="ACRNAN_scaffold12244.g7784"/>
</dbReference>
<evidence type="ECO:0000313" key="3">
    <source>
        <dbReference type="WBParaSite" id="ACRNAN_scaffold12244.g7784.t1"/>
    </source>
</evidence>
<keyword evidence="2" id="KW-1185">Reference proteome</keyword>
<feature type="region of interest" description="Disordered" evidence="1">
    <location>
        <begin position="48"/>
        <end position="78"/>
    </location>
</feature>
<reference evidence="3" key="1">
    <citation type="submission" date="2022-11" db="UniProtKB">
        <authorList>
            <consortium name="WormBaseParasite"/>
        </authorList>
    </citation>
    <scope>IDENTIFICATION</scope>
</reference>
<feature type="compositionally biased region" description="Acidic residues" evidence="1">
    <location>
        <begin position="49"/>
        <end position="77"/>
    </location>
</feature>
<protein>
    <submittedName>
        <fullName evidence="3">DDE-1 domain-containing protein</fullName>
    </submittedName>
</protein>
<dbReference type="Proteomes" id="UP000887540">
    <property type="component" value="Unplaced"/>
</dbReference>
<name>A0A914CND9_9BILA</name>
<evidence type="ECO:0000256" key="1">
    <source>
        <dbReference type="SAM" id="MobiDB-lite"/>
    </source>
</evidence>
<accession>A0A914CND9</accession>
<evidence type="ECO:0000313" key="2">
    <source>
        <dbReference type="Proteomes" id="UP000887540"/>
    </source>
</evidence>
<organism evidence="2 3">
    <name type="scientific">Acrobeloides nanus</name>
    <dbReference type="NCBI Taxonomy" id="290746"/>
    <lineage>
        <taxon>Eukaryota</taxon>
        <taxon>Metazoa</taxon>
        <taxon>Ecdysozoa</taxon>
        <taxon>Nematoda</taxon>
        <taxon>Chromadorea</taxon>
        <taxon>Rhabditida</taxon>
        <taxon>Tylenchina</taxon>
        <taxon>Cephalobomorpha</taxon>
        <taxon>Cephaloboidea</taxon>
        <taxon>Cephalobidae</taxon>
        <taxon>Acrobeloides</taxon>
    </lineage>
</organism>